<protein>
    <submittedName>
        <fullName evidence="4">Uncharacterized protein</fullName>
    </submittedName>
</protein>
<sequence length="438" mass="47132">MSHNPLLELMYRGESGAAGYNAYNRGTYIGTDGKEHIRGPNGPIDFSQMTVGQLMDRQALPNGNADRVFAVGKYQIIPDTMSDSVSALGIDRNARFTPELQDKIFKEYLIVDKRPEIADYITGKPGATLAEAQHGLSKEWASFGDPNKNGASHYGGANHASITLQQSADALNQMRTEYKANIDKGLSPADAWKATTGDDPNRTLPASITSPGSSQRAPRDAMADGVLKPDERGPAVTSLQEQLNKAGFRDAQGNELKPDGHYGKHTKEAVEAFQRANNLEVDGKAGPKTLEALKNAQPAGPQTEKPAEKPGEVQLSNPAHPDHAMYKQAVAGLEKLGPQAGFKDHAALERAAGTMTYEARVSGMTKIDHVVPNASGTGLFAVQGELRDPASQRVVVDKAQASSQSIEQSTQQLKQDAPTQNQTQEPAQERQQPKTMMA</sequence>
<evidence type="ECO:0000259" key="2">
    <source>
        <dbReference type="Pfam" id="PF01471"/>
    </source>
</evidence>
<feature type="domain" description="Peptidoglycan binding-like" evidence="2">
    <location>
        <begin position="232"/>
        <end position="293"/>
    </location>
</feature>
<dbReference type="InterPro" id="IPR002477">
    <property type="entry name" value="Peptidoglycan-bd-like"/>
</dbReference>
<evidence type="ECO:0000313" key="4">
    <source>
        <dbReference type="EMBL" id="KWS06419.1"/>
    </source>
</evidence>
<feature type="region of interest" description="Disordered" evidence="1">
    <location>
        <begin position="188"/>
        <end position="220"/>
    </location>
</feature>
<dbReference type="SUPFAM" id="SSF53955">
    <property type="entry name" value="Lysozyme-like"/>
    <property type="match status" value="1"/>
</dbReference>
<feature type="compositionally biased region" description="Polar residues" evidence="1">
    <location>
        <begin position="400"/>
        <end position="426"/>
    </location>
</feature>
<dbReference type="InterPro" id="IPR036365">
    <property type="entry name" value="PGBD-like_sf"/>
</dbReference>
<keyword evidence="5" id="KW-1185">Reference proteome</keyword>
<organism evidence="4 5">
    <name type="scientific">Lysobacter capsici AZ78</name>
    <dbReference type="NCBI Taxonomy" id="1444315"/>
    <lineage>
        <taxon>Bacteria</taxon>
        <taxon>Pseudomonadati</taxon>
        <taxon>Pseudomonadota</taxon>
        <taxon>Gammaproteobacteria</taxon>
        <taxon>Lysobacterales</taxon>
        <taxon>Lysobacteraceae</taxon>
        <taxon>Lysobacter</taxon>
    </lineage>
</organism>
<dbReference type="Gene3D" id="1.10.530.10">
    <property type="match status" value="1"/>
</dbReference>
<gene>
    <name evidence="4" type="ORF">AZ78_3975</name>
</gene>
<feature type="compositionally biased region" description="Polar residues" evidence="1">
    <location>
        <begin position="204"/>
        <end position="216"/>
    </location>
</feature>
<accession>A0A108UC24</accession>
<dbReference type="Gene3D" id="1.10.101.10">
    <property type="entry name" value="PGBD-like superfamily/PGBD"/>
    <property type="match status" value="1"/>
</dbReference>
<feature type="region of interest" description="Disordered" evidence="1">
    <location>
        <begin position="296"/>
        <end position="319"/>
    </location>
</feature>
<dbReference type="OrthoDB" id="1491023at2"/>
<dbReference type="SUPFAM" id="SSF47090">
    <property type="entry name" value="PGBD-like"/>
    <property type="match status" value="1"/>
</dbReference>
<feature type="domain" description="X-Tfes XVIPCD" evidence="3">
    <location>
        <begin position="317"/>
        <end position="415"/>
    </location>
</feature>
<feature type="region of interest" description="Disordered" evidence="1">
    <location>
        <begin position="389"/>
        <end position="438"/>
    </location>
</feature>
<reference evidence="4 5" key="1">
    <citation type="journal article" date="2014" name="Genome Announc.">
        <title>Draft Genome Sequence of Lysobacter capsici AZ78, a Bacterium Antagonistic to Plant-Pathogenic Oomycetes.</title>
        <authorList>
            <person name="Puopolo G."/>
            <person name="Sonego P."/>
            <person name="Engelen K."/>
            <person name="Pertot I."/>
        </authorList>
    </citation>
    <scope>NUCLEOTIDE SEQUENCE [LARGE SCALE GENOMIC DNA]</scope>
    <source>
        <strain evidence="4 5">AZ78</strain>
    </source>
</reference>
<comment type="caution">
    <text evidence="4">The sequence shown here is derived from an EMBL/GenBank/DDBJ whole genome shotgun (WGS) entry which is preliminary data.</text>
</comment>
<dbReference type="Proteomes" id="UP000023435">
    <property type="component" value="Unassembled WGS sequence"/>
</dbReference>
<dbReference type="InterPro" id="IPR046519">
    <property type="entry name" value="X-Tfes_XVIPCD"/>
</dbReference>
<dbReference type="EMBL" id="JAJA02000001">
    <property type="protein sequence ID" value="KWS06419.1"/>
    <property type="molecule type" value="Genomic_DNA"/>
</dbReference>
<name>A0A108UC24_9GAMM</name>
<dbReference type="InterPro" id="IPR036366">
    <property type="entry name" value="PGBDSf"/>
</dbReference>
<dbReference type="RefSeq" id="WP_051547315.1">
    <property type="nucleotide sequence ID" value="NZ_JAJA02000001.1"/>
</dbReference>
<dbReference type="AlphaFoldDB" id="A0A108UC24"/>
<evidence type="ECO:0000313" key="5">
    <source>
        <dbReference type="Proteomes" id="UP000023435"/>
    </source>
</evidence>
<dbReference type="Pfam" id="PF01471">
    <property type="entry name" value="PG_binding_1"/>
    <property type="match status" value="1"/>
</dbReference>
<dbReference type="InterPro" id="IPR023346">
    <property type="entry name" value="Lysozyme-like_dom_sf"/>
</dbReference>
<proteinExistence type="predicted"/>
<evidence type="ECO:0000259" key="3">
    <source>
        <dbReference type="Pfam" id="PF20410"/>
    </source>
</evidence>
<evidence type="ECO:0000256" key="1">
    <source>
        <dbReference type="SAM" id="MobiDB-lite"/>
    </source>
</evidence>
<dbReference type="Pfam" id="PF20410">
    <property type="entry name" value="X-Tfes_XVIPCD"/>
    <property type="match status" value="1"/>
</dbReference>